<sequence>GLLLVKKLLIYDPSKSLPGSHFKLSILPGAHPSINCFQALDYFQTGHVHLLLIGRMPGTVGSAIGVIMLEGLFSYELSCMQLT</sequence>
<dbReference type="InterPro" id="IPR046342">
    <property type="entry name" value="CBS_dom_sf"/>
</dbReference>
<dbReference type="AlphaFoldDB" id="A0A0C9YGE1"/>
<dbReference type="Proteomes" id="UP000054018">
    <property type="component" value="Unassembled WGS sequence"/>
</dbReference>
<keyword evidence="2" id="KW-1185">Reference proteome</keyword>
<accession>A0A0C9YGE1</accession>
<evidence type="ECO:0000313" key="2">
    <source>
        <dbReference type="Proteomes" id="UP000054018"/>
    </source>
</evidence>
<dbReference type="STRING" id="765257.A0A0C9YGE1"/>
<dbReference type="OrthoDB" id="5353557at2759"/>
<gene>
    <name evidence="1" type="ORF">PISMIDRAFT_119848</name>
</gene>
<feature type="non-terminal residue" evidence="1">
    <location>
        <position position="1"/>
    </location>
</feature>
<evidence type="ECO:0000313" key="1">
    <source>
        <dbReference type="EMBL" id="KIK12979.1"/>
    </source>
</evidence>
<protein>
    <submittedName>
        <fullName evidence="1">Uncharacterized protein</fullName>
    </submittedName>
</protein>
<dbReference type="Gene3D" id="3.10.580.10">
    <property type="entry name" value="CBS-domain"/>
    <property type="match status" value="1"/>
</dbReference>
<dbReference type="EMBL" id="KN834030">
    <property type="protein sequence ID" value="KIK12979.1"/>
    <property type="molecule type" value="Genomic_DNA"/>
</dbReference>
<dbReference type="HOGENOM" id="CLU_2549261_0_0_1"/>
<name>A0A0C9YGE1_9AGAM</name>
<organism evidence="1 2">
    <name type="scientific">Pisolithus microcarpus 441</name>
    <dbReference type="NCBI Taxonomy" id="765257"/>
    <lineage>
        <taxon>Eukaryota</taxon>
        <taxon>Fungi</taxon>
        <taxon>Dikarya</taxon>
        <taxon>Basidiomycota</taxon>
        <taxon>Agaricomycotina</taxon>
        <taxon>Agaricomycetes</taxon>
        <taxon>Agaricomycetidae</taxon>
        <taxon>Boletales</taxon>
        <taxon>Sclerodermatineae</taxon>
        <taxon>Pisolithaceae</taxon>
        <taxon>Pisolithus</taxon>
    </lineage>
</organism>
<reference evidence="2" key="2">
    <citation type="submission" date="2015-01" db="EMBL/GenBank/DDBJ databases">
        <title>Evolutionary Origins and Diversification of the Mycorrhizal Mutualists.</title>
        <authorList>
            <consortium name="DOE Joint Genome Institute"/>
            <consortium name="Mycorrhizal Genomics Consortium"/>
            <person name="Kohler A."/>
            <person name="Kuo A."/>
            <person name="Nagy L.G."/>
            <person name="Floudas D."/>
            <person name="Copeland A."/>
            <person name="Barry K.W."/>
            <person name="Cichocki N."/>
            <person name="Veneault-Fourrey C."/>
            <person name="LaButti K."/>
            <person name="Lindquist E.A."/>
            <person name="Lipzen A."/>
            <person name="Lundell T."/>
            <person name="Morin E."/>
            <person name="Murat C."/>
            <person name="Riley R."/>
            <person name="Ohm R."/>
            <person name="Sun H."/>
            <person name="Tunlid A."/>
            <person name="Henrissat B."/>
            <person name="Grigoriev I.V."/>
            <person name="Hibbett D.S."/>
            <person name="Martin F."/>
        </authorList>
    </citation>
    <scope>NUCLEOTIDE SEQUENCE [LARGE SCALE GENOMIC DNA]</scope>
    <source>
        <strain evidence="2">441</strain>
    </source>
</reference>
<reference evidence="1 2" key="1">
    <citation type="submission" date="2014-04" db="EMBL/GenBank/DDBJ databases">
        <authorList>
            <consortium name="DOE Joint Genome Institute"/>
            <person name="Kuo A."/>
            <person name="Kohler A."/>
            <person name="Costa M.D."/>
            <person name="Nagy L.G."/>
            <person name="Floudas D."/>
            <person name="Copeland A."/>
            <person name="Barry K.W."/>
            <person name="Cichocki N."/>
            <person name="Veneault-Fourrey C."/>
            <person name="LaButti K."/>
            <person name="Lindquist E.A."/>
            <person name="Lipzen A."/>
            <person name="Lundell T."/>
            <person name="Morin E."/>
            <person name="Murat C."/>
            <person name="Sun H."/>
            <person name="Tunlid A."/>
            <person name="Henrissat B."/>
            <person name="Grigoriev I.V."/>
            <person name="Hibbett D.S."/>
            <person name="Martin F."/>
            <person name="Nordberg H.P."/>
            <person name="Cantor M.N."/>
            <person name="Hua S.X."/>
        </authorList>
    </citation>
    <scope>NUCLEOTIDE SEQUENCE [LARGE SCALE GENOMIC DNA]</scope>
    <source>
        <strain evidence="1 2">441</strain>
    </source>
</reference>
<proteinExistence type="predicted"/>